<comment type="caution">
    <text evidence="4">The sequence shown here is derived from an EMBL/GenBank/DDBJ whole genome shotgun (WGS) entry which is preliminary data.</text>
</comment>
<evidence type="ECO:0000313" key="4">
    <source>
        <dbReference type="EMBL" id="MDF3301455.1"/>
    </source>
</evidence>
<dbReference type="EMBL" id="JARJBB010000013">
    <property type="protein sequence ID" value="MDF3301455.1"/>
    <property type="molecule type" value="Genomic_DNA"/>
</dbReference>
<dbReference type="SUPFAM" id="SSF55785">
    <property type="entry name" value="PYP-like sensor domain (PAS domain)"/>
    <property type="match status" value="2"/>
</dbReference>
<dbReference type="InterPro" id="IPR001932">
    <property type="entry name" value="PPM-type_phosphatase-like_dom"/>
</dbReference>
<dbReference type="Gene3D" id="3.30.450.20">
    <property type="entry name" value="PAS domain"/>
    <property type="match status" value="2"/>
</dbReference>
<keyword evidence="1" id="KW-0378">Hydrolase</keyword>
<evidence type="ECO:0000259" key="3">
    <source>
        <dbReference type="PROSITE" id="PS51746"/>
    </source>
</evidence>
<dbReference type="Pfam" id="PF08447">
    <property type="entry name" value="PAS_3"/>
    <property type="match status" value="1"/>
</dbReference>
<feature type="domain" description="PPM-type phosphatase" evidence="3">
    <location>
        <begin position="488"/>
        <end position="693"/>
    </location>
</feature>
<dbReference type="InterPro" id="IPR000014">
    <property type="entry name" value="PAS"/>
</dbReference>
<dbReference type="SMART" id="SM00065">
    <property type="entry name" value="GAF"/>
    <property type="match status" value="1"/>
</dbReference>
<keyword evidence="5" id="KW-1185">Reference proteome</keyword>
<sequence length="702" mass="76015">MSEADGLPVDLGWADARRPGGEPLQPSGLMDLLGVAAVVLNPEGRVVLWSPQAEELYGYTSEEALGQYATHLLVHEEHWGWVIKKFSEVMQKGESWSGTFPIRRKDGSTRAVELRTMRLQNDRGQVYALGLGTDSPTLREVERDVALSTRLIAQSPIGVAILDTDLRYVAINPALERMHGVPAKEHLGRHYREIMKDARFEVNEAAMQRVLDSGTPLVDHSTIVASTPADPERRHAWSISLYRLEDTQGRVLGVADLVVDVSARYRSALEASETRRRLALVADGSARIGTTLEVEQTARELADVTVPEFADVVAVDVLDSAVNEHQPATADGPALFRALAVKAAYPTEAVLAADTPGMIASYDADRLATRCVRSGRPVLVPQADGGDLTRIARDEQSAVLLARAGVHSYMAVPLAARGAVLGFLGLTRARDPRPFDEDDLAIATELASRAAVCIDNARTHQSVRSAAETLQRSLLPDHPPRLPGLEVASRYLPAQAAYEVGGDWYDVLPLDGERTALVVGDVMGSGIDAAAAMGRLRTATTAFTDVRLDPAEVLQHLDTTTARLEQYIATCLYATYDPHRAQCRIANAGHLPPILVRDGRPPRLLDLPTGTPLGVGGVPFEDTAVPFAPGDRLVLYTDGLVETRDQPIDERLDTLLGLLGPPDSPLEETCDRLLRHLRHPDDHDDVALLIARATPLSAPGAP</sequence>
<dbReference type="Gene3D" id="3.30.450.40">
    <property type="match status" value="1"/>
</dbReference>
<feature type="domain" description="PAS" evidence="2">
    <location>
        <begin position="29"/>
        <end position="93"/>
    </location>
</feature>
<dbReference type="InterPro" id="IPR035965">
    <property type="entry name" value="PAS-like_dom_sf"/>
</dbReference>
<dbReference type="InterPro" id="IPR052016">
    <property type="entry name" value="Bact_Sigma-Reg"/>
</dbReference>
<protein>
    <submittedName>
        <fullName evidence="4">SpoIIE family protein phosphatase</fullName>
    </submittedName>
</protein>
<dbReference type="InterPro" id="IPR003018">
    <property type="entry name" value="GAF"/>
</dbReference>
<dbReference type="InterPro" id="IPR036457">
    <property type="entry name" value="PPM-type-like_dom_sf"/>
</dbReference>
<dbReference type="RefSeq" id="WP_276111035.1">
    <property type="nucleotide sequence ID" value="NZ_JARJBB010000013.1"/>
</dbReference>
<evidence type="ECO:0000259" key="2">
    <source>
        <dbReference type="PROSITE" id="PS50112"/>
    </source>
</evidence>
<dbReference type="PANTHER" id="PTHR43156:SF2">
    <property type="entry name" value="STAGE II SPORULATION PROTEIN E"/>
    <property type="match status" value="1"/>
</dbReference>
<reference evidence="4 5" key="1">
    <citation type="submission" date="2023-03" db="EMBL/GenBank/DDBJ databases">
        <title>Draft genome sequence of Streptomyces sp. K1PA1 isolated from peat swamp forest in Thailand.</title>
        <authorList>
            <person name="Klaysubun C."/>
            <person name="Duangmal K."/>
        </authorList>
    </citation>
    <scope>NUCLEOTIDE SEQUENCE [LARGE SCALE GENOMIC DNA]</scope>
    <source>
        <strain evidence="4 5">K1PA1</strain>
    </source>
</reference>
<gene>
    <name evidence="4" type="ORF">P3H78_23090</name>
</gene>
<dbReference type="Pfam" id="PF08448">
    <property type="entry name" value="PAS_4"/>
    <property type="match status" value="1"/>
</dbReference>
<dbReference type="InterPro" id="IPR013656">
    <property type="entry name" value="PAS_4"/>
</dbReference>
<dbReference type="NCBIfam" id="TIGR00229">
    <property type="entry name" value="sensory_box"/>
    <property type="match status" value="2"/>
</dbReference>
<name>A0ABT6A9Y0_9ACTN</name>
<evidence type="ECO:0000313" key="5">
    <source>
        <dbReference type="Proteomes" id="UP001221150"/>
    </source>
</evidence>
<feature type="domain" description="PAS" evidence="2">
    <location>
        <begin position="144"/>
        <end position="214"/>
    </location>
</feature>
<dbReference type="CDD" id="cd00130">
    <property type="entry name" value="PAS"/>
    <property type="match status" value="2"/>
</dbReference>
<dbReference type="Pfam" id="PF01590">
    <property type="entry name" value="GAF"/>
    <property type="match status" value="1"/>
</dbReference>
<dbReference type="Proteomes" id="UP001221150">
    <property type="component" value="Unassembled WGS sequence"/>
</dbReference>
<proteinExistence type="predicted"/>
<dbReference type="Pfam" id="PF07228">
    <property type="entry name" value="SpoIIE"/>
    <property type="match status" value="1"/>
</dbReference>
<dbReference type="PROSITE" id="PS50112">
    <property type="entry name" value="PAS"/>
    <property type="match status" value="2"/>
</dbReference>
<dbReference type="SMART" id="SM00091">
    <property type="entry name" value="PAS"/>
    <property type="match status" value="2"/>
</dbReference>
<accession>A0ABT6A9Y0</accession>
<dbReference type="PANTHER" id="PTHR43156">
    <property type="entry name" value="STAGE II SPORULATION PROTEIN E-RELATED"/>
    <property type="match status" value="1"/>
</dbReference>
<organism evidence="4 5">
    <name type="scientific">Streptomyces tropicalis</name>
    <dbReference type="NCBI Taxonomy" id="3034234"/>
    <lineage>
        <taxon>Bacteria</taxon>
        <taxon>Bacillati</taxon>
        <taxon>Actinomycetota</taxon>
        <taxon>Actinomycetes</taxon>
        <taxon>Kitasatosporales</taxon>
        <taxon>Streptomycetaceae</taxon>
        <taxon>Streptomyces</taxon>
    </lineage>
</organism>
<dbReference type="InterPro" id="IPR013655">
    <property type="entry name" value="PAS_fold_3"/>
</dbReference>
<dbReference type="SMART" id="SM00331">
    <property type="entry name" value="PP2C_SIG"/>
    <property type="match status" value="1"/>
</dbReference>
<evidence type="ECO:0000256" key="1">
    <source>
        <dbReference type="ARBA" id="ARBA00022801"/>
    </source>
</evidence>
<dbReference type="SUPFAM" id="SSF55781">
    <property type="entry name" value="GAF domain-like"/>
    <property type="match status" value="1"/>
</dbReference>
<dbReference type="Gene3D" id="3.60.40.10">
    <property type="entry name" value="PPM-type phosphatase domain"/>
    <property type="match status" value="1"/>
</dbReference>
<dbReference type="InterPro" id="IPR029016">
    <property type="entry name" value="GAF-like_dom_sf"/>
</dbReference>
<dbReference type="PROSITE" id="PS51746">
    <property type="entry name" value="PPM_2"/>
    <property type="match status" value="1"/>
</dbReference>
<dbReference type="SUPFAM" id="SSF81606">
    <property type="entry name" value="PP2C-like"/>
    <property type="match status" value="1"/>
</dbReference>